<dbReference type="AlphaFoldDB" id="A0A426TTL4"/>
<proteinExistence type="predicted"/>
<reference evidence="2 3" key="1">
    <citation type="submission" date="2018-12" db="EMBL/GenBank/DDBJ databases">
        <title>Genome Sequence of Candidatus Viridilinea halotolerans isolated from saline sulfide-rich spring.</title>
        <authorList>
            <person name="Grouzdev D.S."/>
            <person name="Burganskaya E.I."/>
            <person name="Krutkina M.S."/>
            <person name="Sukhacheva M.V."/>
            <person name="Gorlenko V.M."/>
        </authorList>
    </citation>
    <scope>NUCLEOTIDE SEQUENCE [LARGE SCALE GENOMIC DNA]</scope>
    <source>
        <strain evidence="2">Chok-6</strain>
    </source>
</reference>
<evidence type="ECO:0000313" key="3">
    <source>
        <dbReference type="Proteomes" id="UP000280307"/>
    </source>
</evidence>
<evidence type="ECO:0000256" key="1">
    <source>
        <dbReference type="SAM" id="MobiDB-lite"/>
    </source>
</evidence>
<dbReference type="Proteomes" id="UP000280307">
    <property type="component" value="Unassembled WGS sequence"/>
</dbReference>
<sequence>MGLFPFLAATTASDQREQLDNEEYDGQDLNGESEGGTPWDSRLQTISNAVINIPQWLRDALEQEQQS</sequence>
<gene>
    <name evidence="2" type="ORF">EI684_18020</name>
</gene>
<protein>
    <submittedName>
        <fullName evidence="2">Uncharacterized protein</fullName>
    </submittedName>
</protein>
<feature type="region of interest" description="Disordered" evidence="1">
    <location>
        <begin position="1"/>
        <end position="38"/>
    </location>
</feature>
<evidence type="ECO:0000313" key="2">
    <source>
        <dbReference type="EMBL" id="RRR68081.1"/>
    </source>
</evidence>
<organism evidence="2 3">
    <name type="scientific">Candidatus Viridilinea halotolerans</name>
    <dbReference type="NCBI Taxonomy" id="2491704"/>
    <lineage>
        <taxon>Bacteria</taxon>
        <taxon>Bacillati</taxon>
        <taxon>Chloroflexota</taxon>
        <taxon>Chloroflexia</taxon>
        <taxon>Chloroflexales</taxon>
        <taxon>Chloroflexineae</taxon>
        <taxon>Oscillochloridaceae</taxon>
        <taxon>Candidatus Viridilinea</taxon>
    </lineage>
</organism>
<comment type="caution">
    <text evidence="2">The sequence shown here is derived from an EMBL/GenBank/DDBJ whole genome shotgun (WGS) entry which is preliminary data.</text>
</comment>
<name>A0A426TTL4_9CHLR</name>
<accession>A0A426TTL4</accession>
<dbReference type="EMBL" id="RSAS01000747">
    <property type="protein sequence ID" value="RRR68081.1"/>
    <property type="molecule type" value="Genomic_DNA"/>
</dbReference>